<evidence type="ECO:0000313" key="3">
    <source>
        <dbReference type="Proteomes" id="UP000176998"/>
    </source>
</evidence>
<name>A0A1G4B3E0_9PEZI</name>
<sequence length="89" mass="10395">MADWGPAAAFWRYQPQVEPDSGRRYPGERTSTTFARREERVGEISDGKDQRAAGRCNLVRKEDMRDGEEKEEQDHMRSQTCIEMESEKQ</sequence>
<reference evidence="2 3" key="1">
    <citation type="submission" date="2016-09" db="EMBL/GenBank/DDBJ databases">
        <authorList>
            <person name="Capua I."/>
            <person name="De Benedictis P."/>
            <person name="Joannis T."/>
            <person name="Lombin L.H."/>
            <person name="Cattoli G."/>
        </authorList>
    </citation>
    <scope>NUCLEOTIDE SEQUENCE [LARGE SCALE GENOMIC DNA]</scope>
    <source>
        <strain evidence="2 3">IMI 309357</strain>
    </source>
</reference>
<feature type="compositionally biased region" description="Basic and acidic residues" evidence="1">
    <location>
        <begin position="61"/>
        <end position="77"/>
    </location>
</feature>
<dbReference type="RefSeq" id="XP_022473082.1">
    <property type="nucleotide sequence ID" value="XM_022620403.1"/>
</dbReference>
<evidence type="ECO:0000313" key="2">
    <source>
        <dbReference type="EMBL" id="OHE95921.1"/>
    </source>
</evidence>
<dbReference type="GeneID" id="34561913"/>
<dbReference type="EMBL" id="MJBS01000076">
    <property type="protein sequence ID" value="OHE95921.1"/>
    <property type="molecule type" value="Genomic_DNA"/>
</dbReference>
<feature type="region of interest" description="Disordered" evidence="1">
    <location>
        <begin position="61"/>
        <end position="89"/>
    </location>
</feature>
<dbReference type="AlphaFoldDB" id="A0A1G4B3E0"/>
<dbReference type="Proteomes" id="UP000176998">
    <property type="component" value="Unassembled WGS sequence"/>
</dbReference>
<comment type="caution">
    <text evidence="2">The sequence shown here is derived from an EMBL/GenBank/DDBJ whole genome shotgun (WGS) entry which is preliminary data.</text>
</comment>
<organism evidence="2 3">
    <name type="scientific">Colletotrichum orchidophilum</name>
    <dbReference type="NCBI Taxonomy" id="1209926"/>
    <lineage>
        <taxon>Eukaryota</taxon>
        <taxon>Fungi</taxon>
        <taxon>Dikarya</taxon>
        <taxon>Ascomycota</taxon>
        <taxon>Pezizomycotina</taxon>
        <taxon>Sordariomycetes</taxon>
        <taxon>Hypocreomycetidae</taxon>
        <taxon>Glomerellales</taxon>
        <taxon>Glomerellaceae</taxon>
        <taxon>Colletotrichum</taxon>
    </lineage>
</organism>
<keyword evidence="3" id="KW-1185">Reference proteome</keyword>
<accession>A0A1G4B3E0</accession>
<gene>
    <name evidence="2" type="ORF">CORC01_08773</name>
</gene>
<evidence type="ECO:0000256" key="1">
    <source>
        <dbReference type="SAM" id="MobiDB-lite"/>
    </source>
</evidence>
<proteinExistence type="predicted"/>
<protein>
    <submittedName>
        <fullName evidence="2">Uncharacterized protein</fullName>
    </submittedName>
</protein>